<evidence type="ECO:0000256" key="4">
    <source>
        <dbReference type="ARBA" id="ARBA00023163"/>
    </source>
</evidence>
<dbReference type="PROSITE" id="PS50931">
    <property type="entry name" value="HTH_LYSR"/>
    <property type="match status" value="1"/>
</dbReference>
<dbReference type="GO" id="GO:0003677">
    <property type="term" value="F:DNA binding"/>
    <property type="evidence" value="ECO:0007669"/>
    <property type="project" value="UniProtKB-KW"/>
</dbReference>
<dbReference type="GO" id="GO:0032993">
    <property type="term" value="C:protein-DNA complex"/>
    <property type="evidence" value="ECO:0007669"/>
    <property type="project" value="TreeGrafter"/>
</dbReference>
<dbReference type="PROSITE" id="PS50096">
    <property type="entry name" value="IQ"/>
    <property type="match status" value="1"/>
</dbReference>
<dbReference type="Gene3D" id="1.10.10.10">
    <property type="entry name" value="Winged helix-like DNA-binding domain superfamily/Winged helix DNA-binding domain"/>
    <property type="match status" value="1"/>
</dbReference>
<evidence type="ECO:0000256" key="2">
    <source>
        <dbReference type="ARBA" id="ARBA00023015"/>
    </source>
</evidence>
<organism evidence="6 7">
    <name type="scientific">Streptomyces liangshanensis</name>
    <dbReference type="NCBI Taxonomy" id="2717324"/>
    <lineage>
        <taxon>Bacteria</taxon>
        <taxon>Bacillati</taxon>
        <taxon>Actinomycetota</taxon>
        <taxon>Actinomycetes</taxon>
        <taxon>Kitasatosporales</taxon>
        <taxon>Streptomycetaceae</taxon>
        <taxon>Streptomyces</taxon>
    </lineage>
</organism>
<dbReference type="SUPFAM" id="SSF46785">
    <property type="entry name" value="Winged helix' DNA-binding domain"/>
    <property type="match status" value="1"/>
</dbReference>
<sequence>MDLRRLGYFAVLAEELNFTRAARRLHIAQPALSQQIQALERQVGARLVLRGSKGCSLTPVGVVVAEEAGRLLRQAEAAEQRIQAAVRGRAGRLRLAYTRSARGGVVDALVSEFRTRYGDVELSVQTGWTAHNVAELRAGRLDAAFVRPPIDEAPELRYLVLSEEELLLALPAGHALAALRTRISRERIADEPVILFPRENGPGMHDLITRQVWPGGPRIVREEPDDEQLLLAVAAGHGISAVPAGRAHALRLPGVRLRHLTAPVPTVPLALAYHPGADLRVVNLLLPLAGGAAPPGGDAGQPPAATDHPA</sequence>
<comment type="similarity">
    <text evidence="1">Belongs to the LysR transcriptional regulatory family.</text>
</comment>
<dbReference type="Gene3D" id="3.40.190.10">
    <property type="entry name" value="Periplasmic binding protein-like II"/>
    <property type="match status" value="2"/>
</dbReference>
<keyword evidence="3" id="KW-0238">DNA-binding</keyword>
<dbReference type="PANTHER" id="PTHR30346">
    <property type="entry name" value="TRANSCRIPTIONAL DUAL REGULATOR HCAR-RELATED"/>
    <property type="match status" value="1"/>
</dbReference>
<dbReference type="PANTHER" id="PTHR30346:SF28">
    <property type="entry name" value="HTH-TYPE TRANSCRIPTIONAL REGULATOR CYNR"/>
    <property type="match status" value="1"/>
</dbReference>
<dbReference type="Pfam" id="PF03466">
    <property type="entry name" value="LysR_substrate"/>
    <property type="match status" value="1"/>
</dbReference>
<dbReference type="SUPFAM" id="SSF53850">
    <property type="entry name" value="Periplasmic binding protein-like II"/>
    <property type="match status" value="1"/>
</dbReference>
<proteinExistence type="inferred from homology"/>
<dbReference type="PRINTS" id="PR00039">
    <property type="entry name" value="HTHLYSR"/>
</dbReference>
<dbReference type="InterPro" id="IPR000847">
    <property type="entry name" value="LysR_HTH_N"/>
</dbReference>
<evidence type="ECO:0000259" key="5">
    <source>
        <dbReference type="PROSITE" id="PS50931"/>
    </source>
</evidence>
<dbReference type="AlphaFoldDB" id="A0A6G9GZJ7"/>
<dbReference type="CDD" id="cd08414">
    <property type="entry name" value="PBP2_LTTR_aromatics_like"/>
    <property type="match status" value="1"/>
</dbReference>
<dbReference type="EMBL" id="CP050177">
    <property type="protein sequence ID" value="QIQ03665.1"/>
    <property type="molecule type" value="Genomic_DNA"/>
</dbReference>
<dbReference type="InterPro" id="IPR005119">
    <property type="entry name" value="LysR_subst-bd"/>
</dbReference>
<keyword evidence="4" id="KW-0804">Transcription</keyword>
<keyword evidence="2" id="KW-0805">Transcription regulation</keyword>
<dbReference type="GO" id="GO:0003700">
    <property type="term" value="F:DNA-binding transcription factor activity"/>
    <property type="evidence" value="ECO:0007669"/>
    <property type="project" value="InterPro"/>
</dbReference>
<name>A0A6G9GZJ7_9ACTN</name>
<keyword evidence="7" id="KW-1185">Reference proteome</keyword>
<accession>A0A6G9GZJ7</accession>
<gene>
    <name evidence="6" type="ORF">HA039_16205</name>
</gene>
<dbReference type="FunFam" id="1.10.10.10:FF:000001">
    <property type="entry name" value="LysR family transcriptional regulator"/>
    <property type="match status" value="1"/>
</dbReference>
<evidence type="ECO:0000313" key="7">
    <source>
        <dbReference type="Proteomes" id="UP000501179"/>
    </source>
</evidence>
<dbReference type="Proteomes" id="UP000501179">
    <property type="component" value="Chromosome"/>
</dbReference>
<protein>
    <submittedName>
        <fullName evidence="6">LysR family transcriptional regulator</fullName>
    </submittedName>
</protein>
<dbReference type="RefSeq" id="WP_167029998.1">
    <property type="nucleotide sequence ID" value="NZ_CP050177.1"/>
</dbReference>
<evidence type="ECO:0000313" key="6">
    <source>
        <dbReference type="EMBL" id="QIQ03665.1"/>
    </source>
</evidence>
<evidence type="ECO:0000256" key="1">
    <source>
        <dbReference type="ARBA" id="ARBA00009437"/>
    </source>
</evidence>
<evidence type="ECO:0000256" key="3">
    <source>
        <dbReference type="ARBA" id="ARBA00023125"/>
    </source>
</evidence>
<dbReference type="KEGG" id="slia:HA039_16205"/>
<reference evidence="6 7" key="1">
    <citation type="submission" date="2020-03" db="EMBL/GenBank/DDBJ databases">
        <title>A novel species.</title>
        <authorList>
            <person name="Gao J."/>
        </authorList>
    </citation>
    <scope>NUCLEOTIDE SEQUENCE [LARGE SCALE GENOMIC DNA]</scope>
    <source>
        <strain evidence="6 7">QMT-12</strain>
    </source>
</reference>
<dbReference type="InterPro" id="IPR036390">
    <property type="entry name" value="WH_DNA-bd_sf"/>
</dbReference>
<dbReference type="Pfam" id="PF00126">
    <property type="entry name" value="HTH_1"/>
    <property type="match status" value="1"/>
</dbReference>
<dbReference type="InterPro" id="IPR036388">
    <property type="entry name" value="WH-like_DNA-bd_sf"/>
</dbReference>
<feature type="domain" description="HTH lysR-type" evidence="5">
    <location>
        <begin position="1"/>
        <end position="58"/>
    </location>
</feature>